<evidence type="ECO:0000313" key="2">
    <source>
        <dbReference type="EMBL" id="MCO6042676.1"/>
    </source>
</evidence>
<comment type="caution">
    <text evidence="2">The sequence shown here is derived from an EMBL/GenBank/DDBJ whole genome shotgun (WGS) entry which is preliminary data.</text>
</comment>
<keyword evidence="3" id="KW-1185">Reference proteome</keyword>
<protein>
    <submittedName>
        <fullName evidence="2">Uncharacterized protein</fullName>
    </submittedName>
</protein>
<organism evidence="2 3">
    <name type="scientific">Aeoliella straminimaris</name>
    <dbReference type="NCBI Taxonomy" id="2954799"/>
    <lineage>
        <taxon>Bacteria</taxon>
        <taxon>Pseudomonadati</taxon>
        <taxon>Planctomycetota</taxon>
        <taxon>Planctomycetia</taxon>
        <taxon>Pirellulales</taxon>
        <taxon>Lacipirellulaceae</taxon>
        <taxon>Aeoliella</taxon>
    </lineage>
</organism>
<reference evidence="2" key="1">
    <citation type="submission" date="2022-06" db="EMBL/GenBank/DDBJ databases">
        <title>Aeoliella straminimaris, a novel planctomycete from sediments.</title>
        <authorList>
            <person name="Vitorino I.R."/>
            <person name="Lage O.M."/>
        </authorList>
    </citation>
    <scope>NUCLEOTIDE SEQUENCE</scope>
    <source>
        <strain evidence="2">ICT_H6.2</strain>
    </source>
</reference>
<evidence type="ECO:0000256" key="1">
    <source>
        <dbReference type="SAM" id="MobiDB-lite"/>
    </source>
</evidence>
<gene>
    <name evidence="2" type="ORF">NG895_02040</name>
</gene>
<dbReference type="RefSeq" id="WP_252850772.1">
    <property type="nucleotide sequence ID" value="NZ_JAMXLR010000006.1"/>
</dbReference>
<dbReference type="AlphaFoldDB" id="A0A9X2FEN0"/>
<name>A0A9X2FEN0_9BACT</name>
<sequence length="268" mass="30836">MKTKREFDGGYCRTNDVPALIEARKQRAIGKNELRLFFAKLEHRESRGMAPVDVVLNKHRKQKKRMTIGQQDAANERLVKALAEHQPQKEAYRVKLPRKFVRSAARGALEVSEMVTALCYFLRRMPQRSRRKCLVRSERYCRLSVRTVRKLTGLCHDVIVASLRLLRNQKLIALVWRPMVETSRYGRMFVDGSKISVNYHAPERSRASTPSVRMPNSGTAASQNRNEKKETLPKNSFYATRDSFEGKRSSILAFAARFCPEHGLSARV</sequence>
<accession>A0A9X2FEN0</accession>
<dbReference type="Proteomes" id="UP001155241">
    <property type="component" value="Unassembled WGS sequence"/>
</dbReference>
<evidence type="ECO:0000313" key="3">
    <source>
        <dbReference type="Proteomes" id="UP001155241"/>
    </source>
</evidence>
<dbReference type="EMBL" id="JAMXLR010000006">
    <property type="protein sequence ID" value="MCO6042676.1"/>
    <property type="molecule type" value="Genomic_DNA"/>
</dbReference>
<feature type="region of interest" description="Disordered" evidence="1">
    <location>
        <begin position="201"/>
        <end position="233"/>
    </location>
</feature>
<feature type="compositionally biased region" description="Polar residues" evidence="1">
    <location>
        <begin position="207"/>
        <end position="224"/>
    </location>
</feature>
<proteinExistence type="predicted"/>